<dbReference type="GO" id="GO:0046872">
    <property type="term" value="F:metal ion binding"/>
    <property type="evidence" value="ECO:0007669"/>
    <property type="project" value="UniProtKB-KW"/>
</dbReference>
<evidence type="ECO:0000256" key="3">
    <source>
        <dbReference type="ARBA" id="ARBA00018029"/>
    </source>
</evidence>
<dbReference type="AlphaFoldDB" id="A0A2A6ZSU1"/>
<name>A0A2A6ZSU1_9FIRM</name>
<dbReference type="Gene3D" id="2.30.40.10">
    <property type="entry name" value="Urease, subunit C, domain 1"/>
    <property type="match status" value="1"/>
</dbReference>
<evidence type="ECO:0000256" key="10">
    <source>
        <dbReference type="PIRSR" id="PIRSR038994-1"/>
    </source>
</evidence>
<sequence>MIIQSKKVWIADQFISAAVELEQGKITGIFPYGEKQADVDYGSKRIVPGFMDIHCHGAYEFDTNDAKPEGLRYWAKHIVSEGVTSFLATTVTQSVEVLTNAVANVADVMEGSYEGAEILGIHFEGPYLDMKYKGAQPPEYIAKPSVEQFKHYQQAARGHIRYVTLAPEHDEGFALTHYLTEHGVVVSIGHSAATYEQAVMAYANGARSMTHVYNGMSPFAHRANGLVGAAYRIRTMYGEIICDGCHSTPAALNNYFMSKGPDYAIMISDALMAKGTPIGSEYIFGGNHITIYPDGSAHLDNGTLAGSTLNINKGLRILVEEAMVPFNYALNACTINPARCLHLDDRKGSIQIGKDADLVVLDDNYDVLQTYCMGKAQL</sequence>
<dbReference type="EMBL" id="NMTQ01000022">
    <property type="protein sequence ID" value="PDX58786.1"/>
    <property type="molecule type" value="Genomic_DNA"/>
</dbReference>
<dbReference type="Pfam" id="PF01979">
    <property type="entry name" value="Amidohydro_1"/>
    <property type="match status" value="1"/>
</dbReference>
<dbReference type="FunFam" id="3.20.20.140:FF:000004">
    <property type="entry name" value="N-acetylglucosamine-6-phosphate deacetylase"/>
    <property type="match status" value="1"/>
</dbReference>
<dbReference type="GO" id="GO:0008448">
    <property type="term" value="F:N-acetylglucosamine-6-phosphate deacetylase activity"/>
    <property type="evidence" value="ECO:0007669"/>
    <property type="project" value="UniProtKB-EC"/>
</dbReference>
<dbReference type="SUPFAM" id="SSF51338">
    <property type="entry name" value="Composite domain of metallo-dependent hydrolases"/>
    <property type="match status" value="1"/>
</dbReference>
<evidence type="ECO:0000256" key="11">
    <source>
        <dbReference type="PIRSR" id="PIRSR038994-2"/>
    </source>
</evidence>
<dbReference type="Proteomes" id="UP000220752">
    <property type="component" value="Unassembled WGS sequence"/>
</dbReference>
<feature type="binding site" evidence="11">
    <location>
        <position position="222"/>
    </location>
    <ligand>
        <name>substrate</name>
    </ligand>
</feature>
<evidence type="ECO:0000256" key="6">
    <source>
        <dbReference type="ARBA" id="ARBA00023277"/>
    </source>
</evidence>
<dbReference type="InterPro" id="IPR032466">
    <property type="entry name" value="Metal_Hydrolase"/>
</dbReference>
<evidence type="ECO:0000256" key="7">
    <source>
        <dbReference type="ARBA" id="ARBA00047647"/>
    </source>
</evidence>
<comment type="pathway">
    <text evidence="8">Amino-sugar metabolism; N-acetylneuraminate degradation; D-fructose 6-phosphate from N-acetylneuraminate: step 4/5.</text>
</comment>
<comment type="catalytic activity">
    <reaction evidence="7">
        <text>N-acetyl-D-glucosamine 6-phosphate + H2O = D-glucosamine 6-phosphate + acetate</text>
        <dbReference type="Rhea" id="RHEA:22936"/>
        <dbReference type="ChEBI" id="CHEBI:15377"/>
        <dbReference type="ChEBI" id="CHEBI:30089"/>
        <dbReference type="ChEBI" id="CHEBI:57513"/>
        <dbReference type="ChEBI" id="CHEBI:58725"/>
        <dbReference type="EC" id="3.5.1.25"/>
    </reaction>
</comment>
<dbReference type="NCBIfam" id="TIGR00221">
    <property type="entry name" value="nagA"/>
    <property type="match status" value="1"/>
</dbReference>
<feature type="binding site" evidence="12">
    <location>
        <position position="124"/>
    </location>
    <ligand>
        <name>Zn(2+)</name>
        <dbReference type="ChEBI" id="CHEBI:29105"/>
    </ligand>
</feature>
<protein>
    <recommendedName>
        <fullName evidence="3">N-acetylglucosamine-6-phosphate deacetylase</fullName>
        <ecNumber evidence="2">3.5.1.25</ecNumber>
    </recommendedName>
</protein>
<evidence type="ECO:0000256" key="9">
    <source>
        <dbReference type="PIRNR" id="PIRNR038994"/>
    </source>
</evidence>
<dbReference type="GO" id="GO:0006046">
    <property type="term" value="P:N-acetylglucosamine catabolic process"/>
    <property type="evidence" value="ECO:0007669"/>
    <property type="project" value="TreeGrafter"/>
</dbReference>
<feature type="domain" description="Amidohydrolase-related" evidence="13">
    <location>
        <begin position="46"/>
        <end position="375"/>
    </location>
</feature>
<feature type="active site" description="Proton donor/acceptor" evidence="10">
    <location>
        <position position="269"/>
    </location>
</feature>
<dbReference type="CDD" id="cd00854">
    <property type="entry name" value="NagA"/>
    <property type="match status" value="1"/>
</dbReference>
<dbReference type="SUPFAM" id="SSF51556">
    <property type="entry name" value="Metallo-dependent hydrolases"/>
    <property type="match status" value="1"/>
</dbReference>
<evidence type="ECO:0000256" key="8">
    <source>
        <dbReference type="ARBA" id="ARBA00060590"/>
    </source>
</evidence>
<dbReference type="Gene3D" id="3.20.20.140">
    <property type="entry name" value="Metal-dependent hydrolases"/>
    <property type="match status" value="1"/>
</dbReference>
<evidence type="ECO:0000313" key="15">
    <source>
        <dbReference type="Proteomes" id="UP000220752"/>
    </source>
</evidence>
<keyword evidence="6 9" id="KW-0119">Carbohydrate metabolism</keyword>
<evidence type="ECO:0000313" key="14">
    <source>
        <dbReference type="EMBL" id="PDX58786.1"/>
    </source>
</evidence>
<evidence type="ECO:0000256" key="12">
    <source>
        <dbReference type="PIRSR" id="PIRSR038994-3"/>
    </source>
</evidence>
<evidence type="ECO:0000256" key="4">
    <source>
        <dbReference type="ARBA" id="ARBA00022723"/>
    </source>
</evidence>
<proteinExistence type="inferred from homology"/>
<feature type="binding site" evidence="12">
    <location>
        <position position="190"/>
    </location>
    <ligand>
        <name>Zn(2+)</name>
        <dbReference type="ChEBI" id="CHEBI:29105"/>
    </ligand>
</feature>
<dbReference type="PIRSF" id="PIRSF038994">
    <property type="entry name" value="NagA"/>
    <property type="match status" value="1"/>
</dbReference>
<organism evidence="14 15">
    <name type="scientific">Faecalibacterium langellae</name>
    <dbReference type="NCBI Taxonomy" id="3435293"/>
    <lineage>
        <taxon>Bacteria</taxon>
        <taxon>Bacillati</taxon>
        <taxon>Bacillota</taxon>
        <taxon>Clostridia</taxon>
        <taxon>Eubacteriales</taxon>
        <taxon>Oscillospiraceae</taxon>
        <taxon>Faecalibacterium</taxon>
    </lineage>
</organism>
<dbReference type="InterPro" id="IPR006680">
    <property type="entry name" value="Amidohydro-rel"/>
</dbReference>
<feature type="binding site" evidence="12">
    <location>
        <position position="211"/>
    </location>
    <ligand>
        <name>Zn(2+)</name>
        <dbReference type="ChEBI" id="CHEBI:29105"/>
    </ligand>
</feature>
<accession>A0A2A6ZSU1</accession>
<evidence type="ECO:0000259" key="13">
    <source>
        <dbReference type="Pfam" id="PF01979"/>
    </source>
</evidence>
<comment type="similarity">
    <text evidence="1 9">Belongs to the metallo-dependent hydrolases superfamily. NagA family.</text>
</comment>
<comment type="cofactor">
    <cofactor evidence="12">
        <name>a divalent metal cation</name>
        <dbReference type="ChEBI" id="CHEBI:60240"/>
    </cofactor>
    <text evidence="12">Binds 1 divalent metal cation per subunit.</text>
</comment>
<feature type="binding site" evidence="11">
    <location>
        <position position="135"/>
    </location>
    <ligand>
        <name>substrate</name>
    </ligand>
</feature>
<evidence type="ECO:0000256" key="1">
    <source>
        <dbReference type="ARBA" id="ARBA00010716"/>
    </source>
</evidence>
<dbReference type="InterPro" id="IPR003764">
    <property type="entry name" value="GlcNAc_6-P_deAcase"/>
</dbReference>
<evidence type="ECO:0000256" key="2">
    <source>
        <dbReference type="ARBA" id="ARBA00011899"/>
    </source>
</evidence>
<keyword evidence="4 12" id="KW-0479">Metal-binding</keyword>
<reference evidence="14 15" key="1">
    <citation type="journal article" date="2017" name="Front. Microbiol.">
        <title>New Insights into the Diversity of the Genus Faecalibacterium.</title>
        <authorList>
            <person name="Benevides L."/>
            <person name="Burman S."/>
            <person name="Martin R."/>
            <person name="Robert V."/>
            <person name="Thomas M."/>
            <person name="Miquel S."/>
            <person name="Chain F."/>
            <person name="Sokol H."/>
            <person name="Bermudez-Humaran L.G."/>
            <person name="Morrison M."/>
            <person name="Langella P."/>
            <person name="Azevedo V.A."/>
            <person name="Chatel J.M."/>
            <person name="Soares S."/>
        </authorList>
    </citation>
    <scope>NUCLEOTIDE SEQUENCE [LARGE SCALE GENOMIC DNA]</scope>
    <source>
        <strain evidence="15">CNCM I-4540</strain>
    </source>
</reference>
<keyword evidence="15" id="KW-1185">Reference proteome</keyword>
<dbReference type="EC" id="3.5.1.25" evidence="2"/>
<gene>
    <name evidence="14" type="primary">nagA</name>
    <name evidence="14" type="ORF">CGS46_06695</name>
</gene>
<dbReference type="RefSeq" id="WP_097777211.1">
    <property type="nucleotide sequence ID" value="NZ_CABMES010000002.1"/>
</dbReference>
<dbReference type="InterPro" id="IPR011059">
    <property type="entry name" value="Metal-dep_hydrolase_composite"/>
</dbReference>
<evidence type="ECO:0000256" key="5">
    <source>
        <dbReference type="ARBA" id="ARBA00022801"/>
    </source>
</evidence>
<dbReference type="PANTHER" id="PTHR11113">
    <property type="entry name" value="N-ACETYLGLUCOSAMINE-6-PHOSPHATE DEACETYLASE"/>
    <property type="match status" value="1"/>
</dbReference>
<keyword evidence="5 9" id="KW-0378">Hydrolase</keyword>
<feature type="binding site" evidence="11">
    <location>
        <position position="246"/>
    </location>
    <ligand>
        <name>substrate</name>
    </ligand>
</feature>
<dbReference type="PANTHER" id="PTHR11113:SF14">
    <property type="entry name" value="N-ACETYLGLUCOSAMINE-6-PHOSPHATE DEACETYLASE"/>
    <property type="match status" value="1"/>
</dbReference>
<feature type="binding site" evidence="11">
    <location>
        <begin position="304"/>
        <end position="306"/>
    </location>
    <ligand>
        <name>substrate</name>
    </ligand>
</feature>
<feature type="binding site" evidence="11">
    <location>
        <begin position="214"/>
        <end position="215"/>
    </location>
    <ligand>
        <name>substrate</name>
    </ligand>
</feature>
<comment type="caution">
    <text evidence="14">The sequence shown here is derived from an EMBL/GenBank/DDBJ whole genome shotgun (WGS) entry which is preliminary data.</text>
</comment>